<feature type="region of interest" description="Disordered" evidence="1">
    <location>
        <begin position="109"/>
        <end position="130"/>
    </location>
</feature>
<accession>A0ABD0XSD0</accession>
<sequence length="130" mass="14491">MDNKNMDSRVDLQIYLLDKIPDAFVNVLHSFLSDRQFRVKIDEIFSDWKMIKAGVPQGSFLRPILFNLYVNDLPASPGTKVAMYADDTAFLAQLWKPSLVSNRTKLKLGFQGGGGGSTHQSVQPSSSPKD</sequence>
<dbReference type="Pfam" id="PF00078">
    <property type="entry name" value="RVT_1"/>
    <property type="match status" value="1"/>
</dbReference>
<evidence type="ECO:0000313" key="3">
    <source>
        <dbReference type="EMBL" id="KAL1110086.1"/>
    </source>
</evidence>
<reference evidence="3 4" key="1">
    <citation type="submission" date="2024-07" db="EMBL/GenBank/DDBJ databases">
        <title>Chromosome-level genome assembly of the water stick insect Ranatra chinensis (Heteroptera: Nepidae).</title>
        <authorList>
            <person name="Liu X."/>
        </authorList>
    </citation>
    <scope>NUCLEOTIDE SEQUENCE [LARGE SCALE GENOMIC DNA]</scope>
    <source>
        <strain evidence="3">Cailab_2021Rc</strain>
        <tissue evidence="3">Muscle</tissue>
    </source>
</reference>
<name>A0ABD0XSD0_9HEMI</name>
<dbReference type="InterPro" id="IPR000477">
    <property type="entry name" value="RT_dom"/>
</dbReference>
<comment type="caution">
    <text evidence="3">The sequence shown here is derived from an EMBL/GenBank/DDBJ whole genome shotgun (WGS) entry which is preliminary data.</text>
</comment>
<evidence type="ECO:0000313" key="4">
    <source>
        <dbReference type="Proteomes" id="UP001558652"/>
    </source>
</evidence>
<dbReference type="Proteomes" id="UP001558652">
    <property type="component" value="Unassembled WGS sequence"/>
</dbReference>
<gene>
    <name evidence="3" type="ORF">AAG570_008164</name>
</gene>
<protein>
    <recommendedName>
        <fullName evidence="2">Reverse transcriptase domain-containing protein</fullName>
    </recommendedName>
</protein>
<evidence type="ECO:0000256" key="1">
    <source>
        <dbReference type="SAM" id="MobiDB-lite"/>
    </source>
</evidence>
<organism evidence="3 4">
    <name type="scientific">Ranatra chinensis</name>
    <dbReference type="NCBI Taxonomy" id="642074"/>
    <lineage>
        <taxon>Eukaryota</taxon>
        <taxon>Metazoa</taxon>
        <taxon>Ecdysozoa</taxon>
        <taxon>Arthropoda</taxon>
        <taxon>Hexapoda</taxon>
        <taxon>Insecta</taxon>
        <taxon>Pterygota</taxon>
        <taxon>Neoptera</taxon>
        <taxon>Paraneoptera</taxon>
        <taxon>Hemiptera</taxon>
        <taxon>Heteroptera</taxon>
        <taxon>Panheteroptera</taxon>
        <taxon>Nepomorpha</taxon>
        <taxon>Nepidae</taxon>
        <taxon>Ranatrinae</taxon>
        <taxon>Ranatra</taxon>
    </lineage>
</organism>
<evidence type="ECO:0000259" key="2">
    <source>
        <dbReference type="Pfam" id="PF00078"/>
    </source>
</evidence>
<keyword evidence="4" id="KW-1185">Reference proteome</keyword>
<dbReference type="PANTHER" id="PTHR33332">
    <property type="entry name" value="REVERSE TRANSCRIPTASE DOMAIN-CONTAINING PROTEIN"/>
    <property type="match status" value="1"/>
</dbReference>
<proteinExistence type="predicted"/>
<dbReference type="AlphaFoldDB" id="A0ABD0XSD0"/>
<dbReference type="EMBL" id="JBFDAA010000023">
    <property type="protein sequence ID" value="KAL1110086.1"/>
    <property type="molecule type" value="Genomic_DNA"/>
</dbReference>
<feature type="domain" description="Reverse transcriptase" evidence="2">
    <location>
        <begin position="20"/>
        <end position="93"/>
    </location>
</feature>
<feature type="compositionally biased region" description="Polar residues" evidence="1">
    <location>
        <begin position="118"/>
        <end position="130"/>
    </location>
</feature>